<dbReference type="PANTHER" id="PTHR31363:SF0">
    <property type="entry name" value="TRAF3-INTERACTING PROTEIN 1"/>
    <property type="match status" value="1"/>
</dbReference>
<dbReference type="GO" id="GO:0005930">
    <property type="term" value="C:axoneme"/>
    <property type="evidence" value="ECO:0007669"/>
    <property type="project" value="TreeGrafter"/>
</dbReference>
<feature type="coiled-coil region" evidence="1">
    <location>
        <begin position="56"/>
        <end position="122"/>
    </location>
</feature>
<feature type="domain" description="TRAF3-interacting protein 1 C-terminal" evidence="3">
    <location>
        <begin position="22"/>
        <end position="137"/>
    </location>
</feature>
<feature type="non-terminal residue" evidence="5">
    <location>
        <position position="1"/>
    </location>
</feature>
<dbReference type="Proteomes" id="UP000697107">
    <property type="component" value="Unassembled WGS sequence"/>
</dbReference>
<dbReference type="EMBL" id="RCML01002068">
    <property type="protein sequence ID" value="KAG2959138.1"/>
    <property type="molecule type" value="Genomic_DNA"/>
</dbReference>
<gene>
    <name evidence="4" type="ORF">PC113_g23115</name>
    <name evidence="5" type="ORF">PC115_g23031</name>
    <name evidence="6" type="ORF">PC117_g25743</name>
    <name evidence="7" type="ORF">PC118_g23172</name>
</gene>
<evidence type="ECO:0000313" key="7">
    <source>
        <dbReference type="EMBL" id="KAG2959138.1"/>
    </source>
</evidence>
<protein>
    <recommendedName>
        <fullName evidence="3">TRAF3-interacting protein 1 C-terminal domain-containing protein</fullName>
    </recommendedName>
</protein>
<dbReference type="InterPro" id="IPR018799">
    <property type="entry name" value="TRAF3IP1"/>
</dbReference>
<evidence type="ECO:0000256" key="2">
    <source>
        <dbReference type="SAM" id="MobiDB-lite"/>
    </source>
</evidence>
<dbReference type="EMBL" id="RCMK01002098">
    <property type="protein sequence ID" value="KAG2884766.1"/>
    <property type="molecule type" value="Genomic_DNA"/>
</dbReference>
<dbReference type="PANTHER" id="PTHR31363">
    <property type="entry name" value="TRAF3-INTERACTING PROTEIN 1"/>
    <property type="match status" value="1"/>
</dbReference>
<keyword evidence="1" id="KW-0175">Coiled coil</keyword>
<dbReference type="VEuPathDB" id="FungiDB:PC110_g21119"/>
<evidence type="ECO:0000259" key="3">
    <source>
        <dbReference type="Pfam" id="PF17749"/>
    </source>
</evidence>
<dbReference type="Proteomes" id="UP000774804">
    <property type="component" value="Unassembled WGS sequence"/>
</dbReference>
<dbReference type="GO" id="GO:0008017">
    <property type="term" value="F:microtubule binding"/>
    <property type="evidence" value="ECO:0007669"/>
    <property type="project" value="InterPro"/>
</dbReference>
<evidence type="ECO:0000313" key="6">
    <source>
        <dbReference type="EMBL" id="KAG2884766.1"/>
    </source>
</evidence>
<comment type="caution">
    <text evidence="5">The sequence shown here is derived from an EMBL/GenBank/DDBJ whole genome shotgun (WGS) entry which is preliminary data.</text>
</comment>
<name>A0A8T1J8B2_9STRA</name>
<dbReference type="GO" id="GO:0042073">
    <property type="term" value="P:intraciliary transport"/>
    <property type="evidence" value="ECO:0007669"/>
    <property type="project" value="TreeGrafter"/>
</dbReference>
<dbReference type="InterPro" id="IPR041476">
    <property type="entry name" value="TRAF3IP1_C"/>
</dbReference>
<dbReference type="Proteomes" id="UP000736787">
    <property type="component" value="Unassembled WGS sequence"/>
</dbReference>
<evidence type="ECO:0000313" key="4">
    <source>
        <dbReference type="EMBL" id="KAG2816193.1"/>
    </source>
</evidence>
<evidence type="ECO:0000313" key="5">
    <source>
        <dbReference type="EMBL" id="KAG2878542.1"/>
    </source>
</evidence>
<accession>A0A8T1J8B2</accession>
<dbReference type="GO" id="GO:0036064">
    <property type="term" value="C:ciliary basal body"/>
    <property type="evidence" value="ECO:0007669"/>
    <property type="project" value="TreeGrafter"/>
</dbReference>
<reference evidence="5" key="1">
    <citation type="submission" date="2018-10" db="EMBL/GenBank/DDBJ databases">
        <title>Effector identification in a new, highly contiguous assembly of the strawberry crown rot pathogen Phytophthora cactorum.</title>
        <authorList>
            <person name="Armitage A.D."/>
            <person name="Nellist C.F."/>
            <person name="Bates H."/>
            <person name="Vickerstaff R.J."/>
            <person name="Harrison R.J."/>
        </authorList>
    </citation>
    <scope>NUCLEOTIDE SEQUENCE</scope>
    <source>
        <strain evidence="4">15-7</strain>
        <strain evidence="5">4032</strain>
        <strain evidence="6">4040</strain>
        <strain evidence="7">P415</strain>
    </source>
</reference>
<dbReference type="GO" id="GO:0070507">
    <property type="term" value="P:regulation of microtubule cytoskeleton organization"/>
    <property type="evidence" value="ECO:0007669"/>
    <property type="project" value="TreeGrafter"/>
</dbReference>
<evidence type="ECO:0000256" key="1">
    <source>
        <dbReference type="SAM" id="Coils"/>
    </source>
</evidence>
<evidence type="ECO:0000313" key="8">
    <source>
        <dbReference type="Proteomes" id="UP000774804"/>
    </source>
</evidence>
<dbReference type="Proteomes" id="UP000735874">
    <property type="component" value="Unassembled WGS sequence"/>
</dbReference>
<dbReference type="GO" id="GO:0030992">
    <property type="term" value="C:intraciliary transport particle B"/>
    <property type="evidence" value="ECO:0007669"/>
    <property type="project" value="TreeGrafter"/>
</dbReference>
<dbReference type="Pfam" id="PF17749">
    <property type="entry name" value="MIP-T3_C"/>
    <property type="match status" value="1"/>
</dbReference>
<dbReference type="EMBL" id="RCMG01002008">
    <property type="protein sequence ID" value="KAG2816193.1"/>
    <property type="molecule type" value="Genomic_DNA"/>
</dbReference>
<dbReference type="EMBL" id="RCMI01002123">
    <property type="protein sequence ID" value="KAG2878542.1"/>
    <property type="molecule type" value="Genomic_DNA"/>
</dbReference>
<organism evidence="5 8">
    <name type="scientific">Phytophthora cactorum</name>
    <dbReference type="NCBI Taxonomy" id="29920"/>
    <lineage>
        <taxon>Eukaryota</taxon>
        <taxon>Sar</taxon>
        <taxon>Stramenopiles</taxon>
        <taxon>Oomycota</taxon>
        <taxon>Peronosporomycetes</taxon>
        <taxon>Peronosporales</taxon>
        <taxon>Peronosporaceae</taxon>
        <taxon>Phytophthora</taxon>
    </lineage>
</organism>
<dbReference type="GO" id="GO:0060271">
    <property type="term" value="P:cilium assembly"/>
    <property type="evidence" value="ECO:0007669"/>
    <property type="project" value="TreeGrafter"/>
</dbReference>
<proteinExistence type="predicted"/>
<dbReference type="AlphaFoldDB" id="A0A8T1J8B2"/>
<feature type="region of interest" description="Disordered" evidence="2">
    <location>
        <begin position="1"/>
        <end position="28"/>
    </location>
</feature>
<sequence>TEAETGIRLGRRNKSFKPEHMKSSSAAAASSLAEMNALRTDIQRLCQAANPVGKSVEFVHEDLDAMSKELEFWRKEYARKRDALADEQKRTEEALQPLQVQLREVEEQVKEQLHKINTLKAVIAKNEEKTQQLLRMVVSA</sequence>